<feature type="non-terminal residue" evidence="2">
    <location>
        <position position="214"/>
    </location>
</feature>
<sequence>MEKLTIYVGLDVHKETIAVGLADEGKRGDVRVHGKIANTPAALTKLMNKLSQNGRDLKFCYEAGPCGYGIQRQLSAAGHECIVVAPSLIPIKAGDRIKTDRRDAINLAKLHRAGELTAVWIPDQAHEAVRDLVRARLVAVRSLRQARQQLSGFLLRHGRHYNRPAWTLLHRRWLAELQFEQPAHYLVLEDCIAVIEAATTRRDRLEAHIEAALP</sequence>
<dbReference type="Proteomes" id="UP000721844">
    <property type="component" value="Unassembled WGS sequence"/>
</dbReference>
<organism evidence="2 3">
    <name type="scientific">Acidisoma cellulosilyticum</name>
    <dbReference type="NCBI Taxonomy" id="2802395"/>
    <lineage>
        <taxon>Bacteria</taxon>
        <taxon>Pseudomonadati</taxon>
        <taxon>Pseudomonadota</taxon>
        <taxon>Alphaproteobacteria</taxon>
        <taxon>Acetobacterales</taxon>
        <taxon>Acidocellaceae</taxon>
        <taxon>Acidisoma</taxon>
    </lineage>
</organism>
<dbReference type="AlphaFoldDB" id="A0A963Z735"/>
<dbReference type="InterPro" id="IPR047650">
    <property type="entry name" value="Transpos_IS110"/>
</dbReference>
<accession>A0A963Z735</accession>
<dbReference type="PANTHER" id="PTHR33055:SF13">
    <property type="entry name" value="TRANSPOSASE"/>
    <property type="match status" value="1"/>
</dbReference>
<dbReference type="GO" id="GO:0006313">
    <property type="term" value="P:DNA transposition"/>
    <property type="evidence" value="ECO:0007669"/>
    <property type="project" value="InterPro"/>
</dbReference>
<dbReference type="GO" id="GO:0004803">
    <property type="term" value="F:transposase activity"/>
    <property type="evidence" value="ECO:0007669"/>
    <property type="project" value="InterPro"/>
</dbReference>
<evidence type="ECO:0000259" key="1">
    <source>
        <dbReference type="Pfam" id="PF01548"/>
    </source>
</evidence>
<evidence type="ECO:0000313" key="2">
    <source>
        <dbReference type="EMBL" id="MCB8883721.1"/>
    </source>
</evidence>
<gene>
    <name evidence="2" type="ORF">ACELLULO517_25955</name>
</gene>
<dbReference type="RefSeq" id="WP_227310404.1">
    <property type="nucleotide sequence ID" value="NZ_JAESVA010000015.1"/>
</dbReference>
<name>A0A963Z735_9PROT</name>
<reference evidence="2 3" key="1">
    <citation type="journal article" date="2021" name="Microorganisms">
        <title>Acidisoma silvae sp. nov. and Acidisomacellulosilytica sp. nov., Two Acidophilic Bacteria Isolated from Decaying Wood, Hydrolyzing Cellulose and Producing Poly-3-hydroxybutyrate.</title>
        <authorList>
            <person name="Mieszkin S."/>
            <person name="Pouder E."/>
            <person name="Uroz S."/>
            <person name="Simon-Colin C."/>
            <person name="Alain K."/>
        </authorList>
    </citation>
    <scope>NUCLEOTIDE SEQUENCE [LARGE SCALE GENOMIC DNA]</scope>
    <source>
        <strain evidence="2 3">HW T5.17</strain>
    </source>
</reference>
<evidence type="ECO:0000313" key="3">
    <source>
        <dbReference type="Proteomes" id="UP000721844"/>
    </source>
</evidence>
<comment type="caution">
    <text evidence="2">The sequence shown here is derived from an EMBL/GenBank/DDBJ whole genome shotgun (WGS) entry which is preliminary data.</text>
</comment>
<dbReference type="Pfam" id="PF01548">
    <property type="entry name" value="DEDD_Tnp_IS110"/>
    <property type="match status" value="1"/>
</dbReference>
<dbReference type="NCBIfam" id="NF033542">
    <property type="entry name" value="transpos_IS110"/>
    <property type="match status" value="1"/>
</dbReference>
<protein>
    <submittedName>
        <fullName evidence="2">IS110 family transposase</fullName>
    </submittedName>
</protein>
<feature type="domain" description="Transposase IS110-like N-terminal" evidence="1">
    <location>
        <begin position="8"/>
        <end position="155"/>
    </location>
</feature>
<keyword evidence="3" id="KW-1185">Reference proteome</keyword>
<dbReference type="EMBL" id="JAESVA010000015">
    <property type="protein sequence ID" value="MCB8883721.1"/>
    <property type="molecule type" value="Genomic_DNA"/>
</dbReference>
<proteinExistence type="predicted"/>
<dbReference type="GO" id="GO:0003677">
    <property type="term" value="F:DNA binding"/>
    <property type="evidence" value="ECO:0007669"/>
    <property type="project" value="InterPro"/>
</dbReference>
<dbReference type="InterPro" id="IPR002525">
    <property type="entry name" value="Transp_IS110-like_N"/>
</dbReference>
<dbReference type="PANTHER" id="PTHR33055">
    <property type="entry name" value="TRANSPOSASE FOR INSERTION SEQUENCE ELEMENT IS1111A"/>
    <property type="match status" value="1"/>
</dbReference>